<proteinExistence type="predicted"/>
<dbReference type="EMBL" id="FN648461">
    <property type="protein sequence ID" value="CBN76000.1"/>
    <property type="molecule type" value="Genomic_DNA"/>
</dbReference>
<organism evidence="2 3">
    <name type="scientific">Ectocarpus siliculosus</name>
    <name type="common">Brown alga</name>
    <name type="synonym">Conferva siliculosa</name>
    <dbReference type="NCBI Taxonomy" id="2880"/>
    <lineage>
        <taxon>Eukaryota</taxon>
        <taxon>Sar</taxon>
        <taxon>Stramenopiles</taxon>
        <taxon>Ochrophyta</taxon>
        <taxon>PX clade</taxon>
        <taxon>Phaeophyceae</taxon>
        <taxon>Ectocarpales</taxon>
        <taxon>Ectocarpaceae</taxon>
        <taxon>Ectocarpus</taxon>
    </lineage>
</organism>
<protein>
    <submittedName>
        <fullName evidence="2">Uncharacterized protein</fullName>
    </submittedName>
</protein>
<evidence type="ECO:0000256" key="1">
    <source>
        <dbReference type="SAM" id="MobiDB-lite"/>
    </source>
</evidence>
<sequence>MRGQWSNDYGMATGPPSTCRSTSRRRPPARSPARRASW</sequence>
<feature type="region of interest" description="Disordered" evidence="1">
    <location>
        <begin position="1"/>
        <end position="38"/>
    </location>
</feature>
<dbReference type="AlphaFoldDB" id="D8LJU9"/>
<accession>D8LJU9</accession>
<dbReference type="Proteomes" id="UP000002630">
    <property type="component" value="Linkage Group LG02"/>
</dbReference>
<gene>
    <name evidence="2" type="ORF">Esi_0277_0002</name>
</gene>
<reference evidence="2 3" key="1">
    <citation type="journal article" date="2010" name="Nature">
        <title>The Ectocarpus genome and the independent evolution of multicellularity in brown algae.</title>
        <authorList>
            <person name="Cock J.M."/>
            <person name="Sterck L."/>
            <person name="Rouze P."/>
            <person name="Scornet D."/>
            <person name="Allen A.E."/>
            <person name="Amoutzias G."/>
            <person name="Anthouard V."/>
            <person name="Artiguenave F."/>
            <person name="Aury J.M."/>
            <person name="Badger J.H."/>
            <person name="Beszteri B."/>
            <person name="Billiau K."/>
            <person name="Bonnet E."/>
            <person name="Bothwell J.H."/>
            <person name="Bowler C."/>
            <person name="Boyen C."/>
            <person name="Brownlee C."/>
            <person name="Carrano C.J."/>
            <person name="Charrier B."/>
            <person name="Cho G.Y."/>
            <person name="Coelho S.M."/>
            <person name="Collen J."/>
            <person name="Corre E."/>
            <person name="Da Silva C."/>
            <person name="Delage L."/>
            <person name="Delaroque N."/>
            <person name="Dittami S.M."/>
            <person name="Doulbeau S."/>
            <person name="Elias M."/>
            <person name="Farnham G."/>
            <person name="Gachon C.M."/>
            <person name="Gschloessl B."/>
            <person name="Heesch S."/>
            <person name="Jabbari K."/>
            <person name="Jubin C."/>
            <person name="Kawai H."/>
            <person name="Kimura K."/>
            <person name="Kloareg B."/>
            <person name="Kupper F.C."/>
            <person name="Lang D."/>
            <person name="Le Bail A."/>
            <person name="Leblanc C."/>
            <person name="Lerouge P."/>
            <person name="Lohr M."/>
            <person name="Lopez P.J."/>
            <person name="Martens C."/>
            <person name="Maumus F."/>
            <person name="Michel G."/>
            <person name="Miranda-Saavedra D."/>
            <person name="Morales J."/>
            <person name="Moreau H."/>
            <person name="Motomura T."/>
            <person name="Nagasato C."/>
            <person name="Napoli C.A."/>
            <person name="Nelson D.R."/>
            <person name="Nyvall-Collen P."/>
            <person name="Peters A.F."/>
            <person name="Pommier C."/>
            <person name="Potin P."/>
            <person name="Poulain J."/>
            <person name="Quesneville H."/>
            <person name="Read B."/>
            <person name="Rensing S.A."/>
            <person name="Ritter A."/>
            <person name="Rousvoal S."/>
            <person name="Samanta M."/>
            <person name="Samson G."/>
            <person name="Schroeder D.C."/>
            <person name="Segurens B."/>
            <person name="Strittmatter M."/>
            <person name="Tonon T."/>
            <person name="Tregear J.W."/>
            <person name="Valentin K."/>
            <person name="von Dassow P."/>
            <person name="Yamagishi T."/>
            <person name="Van de Peer Y."/>
            <person name="Wincker P."/>
        </authorList>
    </citation>
    <scope>NUCLEOTIDE SEQUENCE [LARGE SCALE GENOMIC DNA]</scope>
    <source>
        <strain evidence="3">Ec32 / CCAP1310/4</strain>
    </source>
</reference>
<keyword evidence="3" id="KW-1185">Reference proteome</keyword>
<name>D8LJU9_ECTSI</name>
<evidence type="ECO:0000313" key="2">
    <source>
        <dbReference type="EMBL" id="CBN76000.1"/>
    </source>
</evidence>
<dbReference type="EMBL" id="FN649727">
    <property type="protein sequence ID" value="CBN76000.1"/>
    <property type="molecule type" value="Genomic_DNA"/>
</dbReference>
<dbReference type="InParanoid" id="D8LJU9"/>
<evidence type="ECO:0000313" key="3">
    <source>
        <dbReference type="Proteomes" id="UP000002630"/>
    </source>
</evidence>